<dbReference type="Proteomes" id="UP001207736">
    <property type="component" value="Unassembled WGS sequence"/>
</dbReference>
<dbReference type="Proteomes" id="UP001208692">
    <property type="component" value="Unassembled WGS sequence"/>
</dbReference>
<evidence type="ECO:0008006" key="5">
    <source>
        <dbReference type="Google" id="ProtNLM"/>
    </source>
</evidence>
<dbReference type="AlphaFoldDB" id="A0AAV5AUR4"/>
<reference evidence="1 4" key="1">
    <citation type="submission" date="2021-11" db="EMBL/GenBank/DDBJ databases">
        <title>Draft genome sequence of Capnocytophaga sp. strain KC07075 isolated from cat oral cavity.</title>
        <authorList>
            <person name="Suzuki M."/>
            <person name="Imaoka K."/>
            <person name="Kimura M."/>
            <person name="Morikawa S."/>
            <person name="Maeda K."/>
        </authorList>
    </citation>
    <scope>NUCLEOTIDE SEQUENCE</scope>
    <source>
        <strain evidence="1">KC07075</strain>
        <strain evidence="2 4">KC07079</strain>
    </source>
</reference>
<name>A0AAV5AUR4_9FLAO</name>
<accession>A0AAV5AUR4</accession>
<dbReference type="RefSeq" id="WP_264845808.1">
    <property type="nucleotide sequence ID" value="NZ_BPMA01000015.1"/>
</dbReference>
<evidence type="ECO:0000313" key="4">
    <source>
        <dbReference type="Proteomes" id="UP001208692"/>
    </source>
</evidence>
<sequence length="92" mass="10383">MNQNMNYSHKIPIELLKISIEIVKYDSSVQNRTIMKKVIKICLLASVLSACGGAKFEKITDFSTLNGDYFVYNIEENGDIGSKNIIYLFGNL</sequence>
<gene>
    <name evidence="1" type="ORF">RCZ15_01630</name>
    <name evidence="2" type="ORF">RCZ16_09180</name>
</gene>
<dbReference type="EMBL" id="BQKB01000014">
    <property type="protein sequence ID" value="GJM52601.1"/>
    <property type="molecule type" value="Genomic_DNA"/>
</dbReference>
<evidence type="ECO:0000313" key="2">
    <source>
        <dbReference type="EMBL" id="GJM52601.1"/>
    </source>
</evidence>
<evidence type="ECO:0000313" key="3">
    <source>
        <dbReference type="Proteomes" id="UP001207736"/>
    </source>
</evidence>
<comment type="caution">
    <text evidence="1">The sequence shown here is derived from an EMBL/GenBank/DDBJ whole genome shotgun (WGS) entry which is preliminary data.</text>
</comment>
<organism evidence="1 3">
    <name type="scientific">Capnocytophaga catalasegens</name>
    <dbReference type="NCBI Taxonomy" id="1004260"/>
    <lineage>
        <taxon>Bacteria</taxon>
        <taxon>Pseudomonadati</taxon>
        <taxon>Bacteroidota</taxon>
        <taxon>Flavobacteriia</taxon>
        <taxon>Flavobacteriales</taxon>
        <taxon>Flavobacteriaceae</taxon>
        <taxon>Capnocytophaga</taxon>
    </lineage>
</organism>
<dbReference type="EMBL" id="BQKA01000004">
    <property type="protein sequence ID" value="GJM49187.1"/>
    <property type="molecule type" value="Genomic_DNA"/>
</dbReference>
<proteinExistence type="predicted"/>
<evidence type="ECO:0000313" key="1">
    <source>
        <dbReference type="EMBL" id="GJM49187.1"/>
    </source>
</evidence>
<protein>
    <recommendedName>
        <fullName evidence="5">Lipoprotein</fullName>
    </recommendedName>
</protein>
<keyword evidence="4" id="KW-1185">Reference proteome</keyword>